<organism evidence="2">
    <name type="scientific">viral metagenome</name>
    <dbReference type="NCBI Taxonomy" id="1070528"/>
    <lineage>
        <taxon>unclassified sequences</taxon>
        <taxon>metagenomes</taxon>
        <taxon>organismal metagenomes</taxon>
    </lineage>
</organism>
<gene>
    <name evidence="3" type="ORF">MM415A03599_0004</name>
    <name evidence="2" type="ORF">MM415B00355_0019</name>
</gene>
<sequence length="171" mass="18047">MTATFVVEDGTGLATANAYVSVADADQYHTDHGAPAAWTGVDAVKQAAIRLATEYLDARYGSAWKGRRSNEDQALDWPRVDVHDRDEYLLASDEIPAALAAAAALLALKSLQGDVLLPDVVPGGNVKSESKRVGALAKSVEYLGGKTSAKRYVLVDHLIGDLVRSGGAVRA</sequence>
<evidence type="ECO:0000313" key="2">
    <source>
        <dbReference type="EMBL" id="QJA66319.1"/>
    </source>
</evidence>
<name>A0A6M3J8A0_9ZZZZ</name>
<dbReference type="AlphaFoldDB" id="A0A6M3J8A0"/>
<evidence type="ECO:0000259" key="1">
    <source>
        <dbReference type="Pfam" id="PF20557"/>
    </source>
</evidence>
<feature type="domain" description="Putative DnaT-like" evidence="1">
    <location>
        <begin position="4"/>
        <end position="168"/>
    </location>
</feature>
<dbReference type="EMBL" id="MT141812">
    <property type="protein sequence ID" value="QJA70680.1"/>
    <property type="molecule type" value="Genomic_DNA"/>
</dbReference>
<protein>
    <submittedName>
        <fullName evidence="2">Putative structural protein</fullName>
    </submittedName>
</protein>
<accession>A0A6M3J8A0</accession>
<reference evidence="2" key="1">
    <citation type="submission" date="2020-03" db="EMBL/GenBank/DDBJ databases">
        <title>The deep terrestrial virosphere.</title>
        <authorList>
            <person name="Holmfeldt K."/>
            <person name="Nilsson E."/>
            <person name="Simone D."/>
            <person name="Lopez-Fernandez M."/>
            <person name="Wu X."/>
            <person name="de Brujin I."/>
            <person name="Lundin D."/>
            <person name="Andersson A."/>
            <person name="Bertilsson S."/>
            <person name="Dopson M."/>
        </authorList>
    </citation>
    <scope>NUCLEOTIDE SEQUENCE</scope>
    <source>
        <strain evidence="3">MM415A03599</strain>
        <strain evidence="2">MM415B00355</strain>
    </source>
</reference>
<evidence type="ECO:0000313" key="3">
    <source>
        <dbReference type="EMBL" id="QJA70680.1"/>
    </source>
</evidence>
<dbReference type="EMBL" id="MT141553">
    <property type="protein sequence ID" value="QJA66319.1"/>
    <property type="molecule type" value="Genomic_DNA"/>
</dbReference>
<proteinExistence type="predicted"/>
<dbReference type="InterPro" id="IPR046787">
    <property type="entry name" value="DnaT_2"/>
</dbReference>
<dbReference type="Pfam" id="PF20557">
    <property type="entry name" value="DnaT_2"/>
    <property type="match status" value="1"/>
</dbReference>